<dbReference type="EMBL" id="MDGQ01000005">
    <property type="protein sequence ID" value="OEK04382.1"/>
    <property type="molecule type" value="Genomic_DNA"/>
</dbReference>
<dbReference type="STRING" id="1563681.BFP71_12940"/>
<protein>
    <recommendedName>
        <fullName evidence="3">DUF1905 domain-containing protein</fullName>
    </recommendedName>
</protein>
<dbReference type="Proteomes" id="UP000095552">
    <property type="component" value="Unassembled WGS sequence"/>
</dbReference>
<organism evidence="1 2">
    <name type="scientific">Roseivirga misakiensis</name>
    <dbReference type="NCBI Taxonomy" id="1563681"/>
    <lineage>
        <taxon>Bacteria</taxon>
        <taxon>Pseudomonadati</taxon>
        <taxon>Bacteroidota</taxon>
        <taxon>Cytophagia</taxon>
        <taxon>Cytophagales</taxon>
        <taxon>Roseivirgaceae</taxon>
        <taxon>Roseivirga</taxon>
    </lineage>
</organism>
<evidence type="ECO:0000313" key="2">
    <source>
        <dbReference type="Proteomes" id="UP000095552"/>
    </source>
</evidence>
<dbReference type="InterPro" id="IPR037079">
    <property type="entry name" value="AF2212/PG0164-like_sf"/>
</dbReference>
<dbReference type="InterPro" id="IPR015018">
    <property type="entry name" value="DUF1905"/>
</dbReference>
<proteinExistence type="predicted"/>
<evidence type="ECO:0008006" key="3">
    <source>
        <dbReference type="Google" id="ProtNLM"/>
    </source>
</evidence>
<accession>A0A1E5SZ43</accession>
<dbReference type="AlphaFoldDB" id="A0A1E5SZ43"/>
<evidence type="ECO:0000313" key="1">
    <source>
        <dbReference type="EMBL" id="OEK04382.1"/>
    </source>
</evidence>
<comment type="caution">
    <text evidence="1">The sequence shown here is derived from an EMBL/GenBank/DDBJ whole genome shotgun (WGS) entry which is preliminary data.</text>
</comment>
<keyword evidence="2" id="KW-1185">Reference proteome</keyword>
<dbReference type="SUPFAM" id="SSF141694">
    <property type="entry name" value="AF2212/PG0164-like"/>
    <property type="match status" value="1"/>
</dbReference>
<dbReference type="OrthoDB" id="959664at2"/>
<dbReference type="Gene3D" id="2.40.30.100">
    <property type="entry name" value="AF2212/PG0164-like"/>
    <property type="match status" value="1"/>
</dbReference>
<gene>
    <name evidence="1" type="ORF">BFP71_12940</name>
</gene>
<reference evidence="1 2" key="1">
    <citation type="submission" date="2016-08" db="EMBL/GenBank/DDBJ databases">
        <title>Draft genome of Fabibacter sp. strain SK-8.</title>
        <authorList>
            <person name="Wong S.-K."/>
            <person name="Hamasaki K."/>
            <person name="Yoshizawa S."/>
        </authorList>
    </citation>
    <scope>NUCLEOTIDE SEQUENCE [LARGE SCALE GENOMIC DNA]</scope>
    <source>
        <strain evidence="1 2">SK-8</strain>
    </source>
</reference>
<sequence length="173" mass="19958">MLKFETTLEQFDWNIWGYHLPVSQEITEKMSSEKHRRVKCVLNGSITVFCALMPIDKGSYILVNKTNRKKLGLQLGDTVQVELEKDTSEYGIPIPESLLVMLDQDEIGSKYFHALTPGKQRSLIYLVSKVKSVDKQINKSLAILDHLKDVQGKLDFKMLNEKIKYYNRSSDFL</sequence>
<dbReference type="RefSeq" id="WP_069835887.1">
    <property type="nucleotide sequence ID" value="NZ_MDGQ01000005.1"/>
</dbReference>
<name>A0A1E5SZ43_9BACT</name>
<dbReference type="Pfam" id="PF08922">
    <property type="entry name" value="DUF1905"/>
    <property type="match status" value="1"/>
</dbReference>